<dbReference type="InterPro" id="IPR050320">
    <property type="entry name" value="N5-glutamine_MTase"/>
</dbReference>
<dbReference type="EC" id="2.1.1.297" evidence="5"/>
<comment type="function">
    <text evidence="5">Methylates the class 1 translation termination release factors RF1/PrfA and RF2/PrfB on the glutamine residue of the universally conserved GGQ motif.</text>
</comment>
<dbReference type="FunCoup" id="M1YXX3">
    <property type="interactions" value="416"/>
</dbReference>
<dbReference type="InterPro" id="IPR040758">
    <property type="entry name" value="PrmC_N"/>
</dbReference>
<dbReference type="PROSITE" id="PS00092">
    <property type="entry name" value="N6_MTASE"/>
    <property type="match status" value="1"/>
</dbReference>
<dbReference type="Gene3D" id="1.10.8.10">
    <property type="entry name" value="DNA helicase RuvA subunit, C-terminal domain"/>
    <property type="match status" value="1"/>
</dbReference>
<evidence type="ECO:0000256" key="4">
    <source>
        <dbReference type="ARBA" id="ARBA00048391"/>
    </source>
</evidence>
<keyword evidence="2 5" id="KW-0808">Transferase</keyword>
<comment type="caution">
    <text evidence="8">The sequence shown here is derived from an EMBL/GenBank/DDBJ whole genome shotgun (WGS) entry which is preliminary data.</text>
</comment>
<feature type="binding site" evidence="5">
    <location>
        <position position="199"/>
    </location>
    <ligand>
        <name>S-adenosyl-L-methionine</name>
        <dbReference type="ChEBI" id="CHEBI:59789"/>
    </ligand>
</feature>
<keyword evidence="9" id="KW-1185">Reference proteome</keyword>
<dbReference type="SUPFAM" id="SSF53335">
    <property type="entry name" value="S-adenosyl-L-methionine-dependent methyltransferases"/>
    <property type="match status" value="1"/>
</dbReference>
<organism evidence="8 9">
    <name type="scientific">Nitrospina gracilis (strain 3/211)</name>
    <dbReference type="NCBI Taxonomy" id="1266370"/>
    <lineage>
        <taxon>Bacteria</taxon>
        <taxon>Pseudomonadati</taxon>
        <taxon>Nitrospinota/Tectimicrobiota group</taxon>
        <taxon>Nitrospinota</taxon>
        <taxon>Nitrospinia</taxon>
        <taxon>Nitrospinales</taxon>
        <taxon>Nitrospinaceae</taxon>
        <taxon>Nitrospina</taxon>
    </lineage>
</organism>
<feature type="domain" description="Release factor glutamine methyltransferase N-terminal" evidence="7">
    <location>
        <begin position="14"/>
        <end position="84"/>
    </location>
</feature>
<name>M1YXX3_NITG3</name>
<dbReference type="Proteomes" id="UP000011704">
    <property type="component" value="Unassembled WGS sequence"/>
</dbReference>
<proteinExistence type="inferred from homology"/>
<feature type="binding site" evidence="5">
    <location>
        <begin position="131"/>
        <end position="135"/>
    </location>
    <ligand>
        <name>S-adenosyl-L-methionine</name>
        <dbReference type="ChEBI" id="CHEBI:59789"/>
    </ligand>
</feature>
<evidence type="ECO:0000313" key="9">
    <source>
        <dbReference type="Proteomes" id="UP000011704"/>
    </source>
</evidence>
<dbReference type="InterPro" id="IPR029063">
    <property type="entry name" value="SAM-dependent_MTases_sf"/>
</dbReference>
<accession>M1YXX3</accession>
<feature type="binding site" evidence="5">
    <location>
        <begin position="199"/>
        <end position="202"/>
    </location>
    <ligand>
        <name>substrate</name>
    </ligand>
</feature>
<evidence type="ECO:0000256" key="2">
    <source>
        <dbReference type="ARBA" id="ARBA00022679"/>
    </source>
</evidence>
<keyword evidence="1 5" id="KW-0489">Methyltransferase</keyword>
<dbReference type="GO" id="GO:0003676">
    <property type="term" value="F:nucleic acid binding"/>
    <property type="evidence" value="ECO:0007669"/>
    <property type="project" value="InterPro"/>
</dbReference>
<comment type="catalytic activity">
    <reaction evidence="4 5">
        <text>L-glutaminyl-[peptide chain release factor] + S-adenosyl-L-methionine = N(5)-methyl-L-glutaminyl-[peptide chain release factor] + S-adenosyl-L-homocysteine + H(+)</text>
        <dbReference type="Rhea" id="RHEA:42896"/>
        <dbReference type="Rhea" id="RHEA-COMP:10271"/>
        <dbReference type="Rhea" id="RHEA-COMP:10272"/>
        <dbReference type="ChEBI" id="CHEBI:15378"/>
        <dbReference type="ChEBI" id="CHEBI:30011"/>
        <dbReference type="ChEBI" id="CHEBI:57856"/>
        <dbReference type="ChEBI" id="CHEBI:59789"/>
        <dbReference type="ChEBI" id="CHEBI:61891"/>
        <dbReference type="EC" id="2.1.1.297"/>
    </reaction>
</comment>
<dbReference type="InterPro" id="IPR019874">
    <property type="entry name" value="RF_methyltr_PrmC"/>
</dbReference>
<dbReference type="InterPro" id="IPR002052">
    <property type="entry name" value="DNA_methylase_N6_adenine_CS"/>
</dbReference>
<evidence type="ECO:0000256" key="5">
    <source>
        <dbReference type="HAMAP-Rule" id="MF_02126"/>
    </source>
</evidence>
<protein>
    <recommendedName>
        <fullName evidence="5">Release factor glutamine methyltransferase</fullName>
        <shortName evidence="5">RF MTase</shortName>
        <ecNumber evidence="5">2.1.1.297</ecNumber>
    </recommendedName>
    <alternativeName>
        <fullName evidence="5">N5-glutamine methyltransferase PrmC</fullName>
    </alternativeName>
    <alternativeName>
        <fullName evidence="5">Protein-(glutamine-N5) MTase PrmC</fullName>
    </alternativeName>
    <alternativeName>
        <fullName evidence="5">Protein-glutamine N-methyltransferase PrmC</fullName>
    </alternativeName>
</protein>
<feature type="domain" description="Methyltransferase small" evidence="6">
    <location>
        <begin position="107"/>
        <end position="204"/>
    </location>
</feature>
<dbReference type="GO" id="GO:0102559">
    <property type="term" value="F:peptide chain release factor N(5)-glutamine methyltransferase activity"/>
    <property type="evidence" value="ECO:0007669"/>
    <property type="project" value="UniProtKB-EC"/>
</dbReference>
<sequence length="298" mass="33044">MSILKSDALITVGEILHDAENRLHEAGVNTPRLDAEILLAEAMHTTRTGLMADAGREVTPVERTAFTTWLERREQREPVAYLLGRKEFWSLDFTVNPNVLIPRPDTECLIEHLLTLVKRDGVEAPRILDVGTGSGILAIVAARECPTATVTAMELSDRALDLARHNASVHNVLSQIQFVQGDFHREFWEGAPFDYILSNPPYIDYETYETLAPEIREYEPKQALVAGPDGMDAYRKIIPLAAMLLRPGGSLLLEFGNDQGPGVNQLVAENNGFEAIERASDYTGAERVLSAKRRAVRG</sequence>
<dbReference type="PANTHER" id="PTHR18895">
    <property type="entry name" value="HEMK METHYLTRANSFERASE"/>
    <property type="match status" value="1"/>
</dbReference>
<dbReference type="HAMAP" id="MF_02126">
    <property type="entry name" value="RF_methyltr_PrmC"/>
    <property type="match status" value="1"/>
</dbReference>
<keyword evidence="3 5" id="KW-0949">S-adenosyl-L-methionine</keyword>
<feature type="binding site" evidence="5">
    <location>
        <position position="183"/>
    </location>
    <ligand>
        <name>S-adenosyl-L-methionine</name>
        <dbReference type="ChEBI" id="CHEBI:59789"/>
    </ligand>
</feature>
<dbReference type="AlphaFoldDB" id="M1YXX3"/>
<evidence type="ECO:0000259" key="6">
    <source>
        <dbReference type="Pfam" id="PF05175"/>
    </source>
</evidence>
<dbReference type="RefSeq" id="WP_005007711.1">
    <property type="nucleotide sequence ID" value="NZ_HG422173.1"/>
</dbReference>
<dbReference type="Pfam" id="PF05175">
    <property type="entry name" value="MTS"/>
    <property type="match status" value="1"/>
</dbReference>
<dbReference type="EMBL" id="CAQJ01000031">
    <property type="protein sequence ID" value="CCQ90342.1"/>
    <property type="molecule type" value="Genomic_DNA"/>
</dbReference>
<dbReference type="Gene3D" id="3.40.50.150">
    <property type="entry name" value="Vaccinia Virus protein VP39"/>
    <property type="match status" value="1"/>
</dbReference>
<gene>
    <name evidence="8" type="primary">hemK</name>
    <name evidence="5" type="synonym">prmC</name>
    <name evidence="8" type="ORF">NITGR_280058</name>
</gene>
<evidence type="ECO:0000256" key="3">
    <source>
        <dbReference type="ARBA" id="ARBA00022691"/>
    </source>
</evidence>
<dbReference type="CDD" id="cd02440">
    <property type="entry name" value="AdoMet_MTases"/>
    <property type="match status" value="1"/>
</dbReference>
<reference evidence="8 9" key="1">
    <citation type="journal article" date="2013" name="Front. Microbiol.">
        <title>The genome of Nitrospina gracilis illuminates the metabolism and evolution of the major marine nitrite oxidizer.</title>
        <authorList>
            <person name="Luecker S."/>
            <person name="Nowka B."/>
            <person name="Rattei T."/>
            <person name="Spieck E."/>
            <person name="and Daims H."/>
        </authorList>
    </citation>
    <scope>NUCLEOTIDE SEQUENCE [LARGE SCALE GENOMIC DNA]</scope>
    <source>
        <strain evidence="8 9">3/211</strain>
    </source>
</reference>
<dbReference type="InterPro" id="IPR004556">
    <property type="entry name" value="HemK-like"/>
</dbReference>
<feature type="binding site" evidence="5">
    <location>
        <position position="154"/>
    </location>
    <ligand>
        <name>S-adenosyl-L-methionine</name>
        <dbReference type="ChEBI" id="CHEBI:59789"/>
    </ligand>
</feature>
<dbReference type="NCBIfam" id="TIGR03534">
    <property type="entry name" value="RF_mod_PrmC"/>
    <property type="match status" value="1"/>
</dbReference>
<evidence type="ECO:0000313" key="8">
    <source>
        <dbReference type="EMBL" id="CCQ90342.1"/>
    </source>
</evidence>
<dbReference type="Pfam" id="PF17827">
    <property type="entry name" value="PrmC_N"/>
    <property type="match status" value="1"/>
</dbReference>
<dbReference type="InterPro" id="IPR007848">
    <property type="entry name" value="Small_mtfrase_dom"/>
</dbReference>
<dbReference type="GO" id="GO:0032259">
    <property type="term" value="P:methylation"/>
    <property type="evidence" value="ECO:0007669"/>
    <property type="project" value="UniProtKB-KW"/>
</dbReference>
<evidence type="ECO:0000256" key="1">
    <source>
        <dbReference type="ARBA" id="ARBA00022603"/>
    </source>
</evidence>
<dbReference type="InParanoid" id="M1YXX3"/>
<dbReference type="PANTHER" id="PTHR18895:SF74">
    <property type="entry name" value="MTRF1L RELEASE FACTOR GLUTAMINE METHYLTRANSFERASE"/>
    <property type="match status" value="1"/>
</dbReference>
<dbReference type="NCBIfam" id="TIGR00536">
    <property type="entry name" value="hemK_fam"/>
    <property type="match status" value="1"/>
</dbReference>
<dbReference type="HOGENOM" id="CLU_018398_3_1_0"/>
<dbReference type="STRING" id="1266370.NITGR_280058"/>
<evidence type="ECO:0000259" key="7">
    <source>
        <dbReference type="Pfam" id="PF17827"/>
    </source>
</evidence>
<comment type="similarity">
    <text evidence="5">Belongs to the protein N5-glutamine methyltransferase family. PrmC subfamily.</text>
</comment>
<dbReference type="OrthoDB" id="9800643at2"/>